<dbReference type="SUPFAM" id="SSF49299">
    <property type="entry name" value="PKD domain"/>
    <property type="match status" value="1"/>
</dbReference>
<evidence type="ECO:0000313" key="2">
    <source>
        <dbReference type="EMBL" id="QGY42966.1"/>
    </source>
</evidence>
<dbReference type="Gene3D" id="2.60.40.10">
    <property type="entry name" value="Immunoglobulins"/>
    <property type="match status" value="1"/>
</dbReference>
<reference evidence="2 3" key="1">
    <citation type="submission" date="2019-11" db="EMBL/GenBank/DDBJ databases">
        <authorList>
            <person name="Zheng R.K."/>
            <person name="Sun C.M."/>
        </authorList>
    </citation>
    <scope>NUCLEOTIDE SEQUENCE [LARGE SCALE GENOMIC DNA]</scope>
    <source>
        <strain evidence="2 3">WC007</strain>
    </source>
</reference>
<dbReference type="EMBL" id="CP046401">
    <property type="protein sequence ID" value="QGY42966.1"/>
    <property type="molecule type" value="Genomic_DNA"/>
</dbReference>
<dbReference type="Pfam" id="PF13585">
    <property type="entry name" value="CHU_C"/>
    <property type="match status" value="1"/>
</dbReference>
<dbReference type="InterPro" id="IPR026341">
    <property type="entry name" value="T9SS_type_B"/>
</dbReference>
<evidence type="ECO:0000256" key="1">
    <source>
        <dbReference type="SAM" id="SignalP"/>
    </source>
</evidence>
<organism evidence="2 3">
    <name type="scientific">Maribellus comscasis</name>
    <dbReference type="NCBI Taxonomy" id="2681766"/>
    <lineage>
        <taxon>Bacteria</taxon>
        <taxon>Pseudomonadati</taxon>
        <taxon>Bacteroidota</taxon>
        <taxon>Bacteroidia</taxon>
        <taxon>Marinilabiliales</taxon>
        <taxon>Prolixibacteraceae</taxon>
        <taxon>Maribellus</taxon>
    </lineage>
</organism>
<dbReference type="KEGG" id="mcos:GM418_04625"/>
<keyword evidence="1" id="KW-0732">Signal</keyword>
<sequence>MKRQSSLPIIFFLLFFLGAQSLMAQISAPGAAGGGETNYPSFSETDSIFIFCVENESTQAGQLSASTELTGTKTFLWEVYNSETASFDFYFSESLETGTSSITGLTDGCYRVTVSQGETSNVYRAWVFNTWIQAEGTVLYPSCESFALDGSFTSSEIRYRDLSTNAEVSLSRDMKVQWKEGDVVLSTVLNPELFDPPTSNIDYTLRVYDRFGCEVNINVLYEPIAAKASFEVDADWTEEMTGEAPLEVTFTNTSENADPTGYEWFFYRDLNEIKEEAESGQSEIDSILLVAYDENPVYTYENTGTYMVKLVAKNFANDTLTCVDTTMMEDYIFVDSSFVQVPNVFTPNGDGTNDEFIVKFWSMKSIKISIFNRWGKRIHFWDKSDIRGFEETYAESVWDGRIGGRFASPGVYYYVVEGRGRDGKTRKAHGFVHLFRGK</sequence>
<feature type="signal peptide" evidence="1">
    <location>
        <begin position="1"/>
        <end position="24"/>
    </location>
</feature>
<name>A0A6I6JJI2_9BACT</name>
<protein>
    <submittedName>
        <fullName evidence="2">T9SS type B sorting domain-containing protein</fullName>
    </submittedName>
</protein>
<dbReference type="Proteomes" id="UP000428260">
    <property type="component" value="Chromosome"/>
</dbReference>
<keyword evidence="3" id="KW-1185">Reference proteome</keyword>
<evidence type="ECO:0000313" key="3">
    <source>
        <dbReference type="Proteomes" id="UP000428260"/>
    </source>
</evidence>
<proteinExistence type="predicted"/>
<feature type="chain" id="PRO_5026361711" evidence="1">
    <location>
        <begin position="25"/>
        <end position="438"/>
    </location>
</feature>
<dbReference type="InterPro" id="IPR013783">
    <property type="entry name" value="Ig-like_fold"/>
</dbReference>
<dbReference type="AlphaFoldDB" id="A0A6I6JJI2"/>
<dbReference type="RefSeq" id="WP_158863626.1">
    <property type="nucleotide sequence ID" value="NZ_CP046401.1"/>
</dbReference>
<dbReference type="NCBIfam" id="TIGR04131">
    <property type="entry name" value="Bac_Flav_CTERM"/>
    <property type="match status" value="1"/>
</dbReference>
<dbReference type="InterPro" id="IPR035986">
    <property type="entry name" value="PKD_dom_sf"/>
</dbReference>
<accession>A0A6I6JJI2</accession>
<gene>
    <name evidence="2" type="ORF">GM418_04625</name>
</gene>